<sequence length="252" mass="28484">MTTEQLLLSIDPLDLKFTLELNKSISTFFQLINKTDNHVAFKVKTTNPRKYTVRPNSGIVLPRSRSNVTVTMQPQMELPPDMQCKDKFLVQSVIVDPGSTPKDINPDMFNKPGGNDVEECKLKVIYVSPPQKPSPVPEDSEEGTSPTASDTDLQEHSEPQDNSVKVEVLGPQGFGLIVRAQICDMWVRHMSQARDLILRLMEERDSILRQNAKLNRDLELLRHGRHERRTGVRLLYILLVGLAGVRGDLNTF</sequence>
<dbReference type="InterPro" id="IPR013783">
    <property type="entry name" value="Ig-like_fold"/>
</dbReference>
<dbReference type="AlphaFoldDB" id="A0AAF0R721"/>
<dbReference type="PANTHER" id="PTHR10809">
    <property type="entry name" value="VESICLE-ASSOCIATED MEMBRANE PROTEIN-ASSOCIATED PROTEIN"/>
    <property type="match status" value="1"/>
</dbReference>
<evidence type="ECO:0000259" key="3">
    <source>
        <dbReference type="PROSITE" id="PS50202"/>
    </source>
</evidence>
<gene>
    <name evidence="4" type="ORF">MTR67_027240</name>
</gene>
<keyword evidence="5" id="KW-1185">Reference proteome</keyword>
<evidence type="ECO:0000313" key="4">
    <source>
        <dbReference type="EMBL" id="WMV33855.1"/>
    </source>
</evidence>
<organism evidence="4 5">
    <name type="scientific">Solanum verrucosum</name>
    <dbReference type="NCBI Taxonomy" id="315347"/>
    <lineage>
        <taxon>Eukaryota</taxon>
        <taxon>Viridiplantae</taxon>
        <taxon>Streptophyta</taxon>
        <taxon>Embryophyta</taxon>
        <taxon>Tracheophyta</taxon>
        <taxon>Spermatophyta</taxon>
        <taxon>Magnoliopsida</taxon>
        <taxon>eudicotyledons</taxon>
        <taxon>Gunneridae</taxon>
        <taxon>Pentapetalae</taxon>
        <taxon>asterids</taxon>
        <taxon>lamiids</taxon>
        <taxon>Solanales</taxon>
        <taxon>Solanaceae</taxon>
        <taxon>Solanoideae</taxon>
        <taxon>Solaneae</taxon>
        <taxon>Solanum</taxon>
    </lineage>
</organism>
<dbReference type="Proteomes" id="UP001234989">
    <property type="component" value="Chromosome 6"/>
</dbReference>
<dbReference type="FunFam" id="2.60.40.10:FF:000813">
    <property type="entry name" value="Vesicle-associated protein 1-1"/>
    <property type="match status" value="1"/>
</dbReference>
<evidence type="ECO:0000256" key="2">
    <source>
        <dbReference type="SAM" id="MobiDB-lite"/>
    </source>
</evidence>
<dbReference type="EMBL" id="CP133617">
    <property type="protein sequence ID" value="WMV33855.1"/>
    <property type="molecule type" value="Genomic_DNA"/>
</dbReference>
<dbReference type="Gene3D" id="2.60.40.10">
    <property type="entry name" value="Immunoglobulins"/>
    <property type="match status" value="1"/>
</dbReference>
<comment type="similarity">
    <text evidence="1">Belongs to the VAMP-associated protein (VAP) (TC 9.B.17) family.</text>
</comment>
<dbReference type="GO" id="GO:0005886">
    <property type="term" value="C:plasma membrane"/>
    <property type="evidence" value="ECO:0007669"/>
    <property type="project" value="TreeGrafter"/>
</dbReference>
<accession>A0AAF0R721</accession>
<dbReference type="InterPro" id="IPR016763">
    <property type="entry name" value="VAP"/>
</dbReference>
<dbReference type="GO" id="GO:0090158">
    <property type="term" value="P:endoplasmic reticulum membrane organization"/>
    <property type="evidence" value="ECO:0007669"/>
    <property type="project" value="TreeGrafter"/>
</dbReference>
<dbReference type="GO" id="GO:0061817">
    <property type="term" value="P:endoplasmic reticulum-plasma membrane tethering"/>
    <property type="evidence" value="ECO:0007669"/>
    <property type="project" value="TreeGrafter"/>
</dbReference>
<name>A0AAF0R721_SOLVR</name>
<proteinExistence type="inferred from homology"/>
<dbReference type="Pfam" id="PF00635">
    <property type="entry name" value="Motile_Sperm"/>
    <property type="match status" value="1"/>
</dbReference>
<dbReference type="PROSITE" id="PS50202">
    <property type="entry name" value="MSP"/>
    <property type="match status" value="1"/>
</dbReference>
<evidence type="ECO:0000256" key="1">
    <source>
        <dbReference type="ARBA" id="ARBA00008932"/>
    </source>
</evidence>
<evidence type="ECO:0000313" key="5">
    <source>
        <dbReference type="Proteomes" id="UP001234989"/>
    </source>
</evidence>
<dbReference type="PIRSF" id="PIRSF019693">
    <property type="entry name" value="VAMP-associated"/>
    <property type="match status" value="1"/>
</dbReference>
<dbReference type="InterPro" id="IPR000535">
    <property type="entry name" value="MSP_dom"/>
</dbReference>
<protein>
    <recommendedName>
        <fullName evidence="3">MSP domain-containing protein</fullName>
    </recommendedName>
</protein>
<feature type="domain" description="MSP" evidence="3">
    <location>
        <begin position="7"/>
        <end position="127"/>
    </location>
</feature>
<dbReference type="GO" id="GO:0005789">
    <property type="term" value="C:endoplasmic reticulum membrane"/>
    <property type="evidence" value="ECO:0007669"/>
    <property type="project" value="InterPro"/>
</dbReference>
<dbReference type="PANTHER" id="PTHR10809:SF163">
    <property type="entry name" value="VESICLE-ASSOCIATED PROTEIN 1-2-LIKE ISOFORM X1"/>
    <property type="match status" value="1"/>
</dbReference>
<dbReference type="SUPFAM" id="SSF49354">
    <property type="entry name" value="PapD-like"/>
    <property type="match status" value="1"/>
</dbReference>
<dbReference type="InterPro" id="IPR008962">
    <property type="entry name" value="PapD-like_sf"/>
</dbReference>
<feature type="region of interest" description="Disordered" evidence="2">
    <location>
        <begin position="128"/>
        <end position="164"/>
    </location>
</feature>
<reference evidence="4" key="1">
    <citation type="submission" date="2023-08" db="EMBL/GenBank/DDBJ databases">
        <title>A de novo genome assembly of Solanum verrucosum Schlechtendal, a Mexican diploid species geographically isolated from the other diploid A-genome species in potato relatives.</title>
        <authorList>
            <person name="Hosaka K."/>
        </authorList>
    </citation>
    <scope>NUCLEOTIDE SEQUENCE</scope>
    <source>
        <tissue evidence="4">Young leaves</tissue>
    </source>
</reference>